<evidence type="ECO:0000256" key="1">
    <source>
        <dbReference type="ARBA" id="ARBA00005417"/>
    </source>
</evidence>
<dbReference type="InterPro" id="IPR003593">
    <property type="entry name" value="AAA+_ATPase"/>
</dbReference>
<dbReference type="CDD" id="cd03230">
    <property type="entry name" value="ABC_DR_subfamily_A"/>
    <property type="match status" value="1"/>
</dbReference>
<organism evidence="6 7">
    <name type="scientific">Candidatus Phycosocius spiralis</name>
    <dbReference type="NCBI Taxonomy" id="2815099"/>
    <lineage>
        <taxon>Bacteria</taxon>
        <taxon>Pseudomonadati</taxon>
        <taxon>Pseudomonadota</taxon>
        <taxon>Alphaproteobacteria</taxon>
        <taxon>Caulobacterales</taxon>
        <taxon>Caulobacterales incertae sedis</taxon>
        <taxon>Candidatus Phycosocius</taxon>
    </lineage>
</organism>
<dbReference type="PROSITE" id="PS50893">
    <property type="entry name" value="ABC_TRANSPORTER_2"/>
    <property type="match status" value="1"/>
</dbReference>
<keyword evidence="7" id="KW-1185">Reference proteome</keyword>
<dbReference type="InterPro" id="IPR027417">
    <property type="entry name" value="P-loop_NTPase"/>
</dbReference>
<dbReference type="SUPFAM" id="SSF52540">
    <property type="entry name" value="P-loop containing nucleoside triphosphate hydrolases"/>
    <property type="match status" value="1"/>
</dbReference>
<dbReference type="RefSeq" id="WP_284358825.1">
    <property type="nucleotide sequence ID" value="NZ_BPFZ01000002.1"/>
</dbReference>
<dbReference type="PANTHER" id="PTHR43335:SF2">
    <property type="entry name" value="ABC TRANSPORTER, ATP-BINDING PROTEIN"/>
    <property type="match status" value="1"/>
</dbReference>
<dbReference type="Proteomes" id="UP001161064">
    <property type="component" value="Unassembled WGS sequence"/>
</dbReference>
<name>A0ABQ4PTM6_9PROT</name>
<dbReference type="PANTHER" id="PTHR43335">
    <property type="entry name" value="ABC TRANSPORTER, ATP-BINDING PROTEIN"/>
    <property type="match status" value="1"/>
</dbReference>
<sequence length="250" mass="26942">MLIIEGLSKRYGGRQGVEPASFTLKPGEIAGLIGPNGAGKTTMLRMIAGSLQPDEGKVSVMGFDLRTQRQSAQALMGYLPEHAPLYDDMTPRSYIGFLLAARGFTRKEIAVALPLALSRTQIEPVADERICRLSKGYRQRVAFAGALAHNPQVLILDEPTDGLDPLQKRASRALIQSLSPGRIILISTHVLDEISALCTRVITIWDGHICGDESPEALSARTPSGRLEDGFFALADARASLNAAPEVVEP</sequence>
<accession>A0ABQ4PTM6</accession>
<dbReference type="SMART" id="SM00382">
    <property type="entry name" value="AAA"/>
    <property type="match status" value="1"/>
</dbReference>
<proteinExistence type="inferred from homology"/>
<protein>
    <recommendedName>
        <fullName evidence="5">ABC transporter domain-containing protein</fullName>
    </recommendedName>
</protein>
<evidence type="ECO:0000256" key="2">
    <source>
        <dbReference type="ARBA" id="ARBA00022448"/>
    </source>
</evidence>
<evidence type="ECO:0000256" key="3">
    <source>
        <dbReference type="ARBA" id="ARBA00022741"/>
    </source>
</evidence>
<gene>
    <name evidence="6" type="ORF">PsB1_0483</name>
</gene>
<evidence type="ECO:0000259" key="5">
    <source>
        <dbReference type="PROSITE" id="PS50893"/>
    </source>
</evidence>
<comment type="similarity">
    <text evidence="1">Belongs to the ABC transporter superfamily.</text>
</comment>
<dbReference type="InterPro" id="IPR003439">
    <property type="entry name" value="ABC_transporter-like_ATP-bd"/>
</dbReference>
<keyword evidence="3" id="KW-0547">Nucleotide-binding</keyword>
<dbReference type="EMBL" id="BPFZ01000002">
    <property type="protein sequence ID" value="GIU66329.1"/>
    <property type="molecule type" value="Genomic_DNA"/>
</dbReference>
<reference evidence="6" key="2">
    <citation type="journal article" date="2023" name="ISME Commun">
        <title>Characterization of a bloom-associated alphaproteobacterial lineage, 'Candidatus Phycosocius': insights into freshwater algal-bacterial interactions.</title>
        <authorList>
            <person name="Tanabe Y."/>
            <person name="Yamaguchi H."/>
            <person name="Yoshida M."/>
            <person name="Kai A."/>
            <person name="Okazaki Y."/>
        </authorList>
    </citation>
    <scope>NUCLEOTIDE SEQUENCE</scope>
    <source>
        <strain evidence="6">BOTRYCO-1</strain>
    </source>
</reference>
<dbReference type="Pfam" id="PF00005">
    <property type="entry name" value="ABC_tran"/>
    <property type="match status" value="1"/>
</dbReference>
<evidence type="ECO:0000313" key="7">
    <source>
        <dbReference type="Proteomes" id="UP001161064"/>
    </source>
</evidence>
<reference evidence="6" key="1">
    <citation type="submission" date="2021-05" db="EMBL/GenBank/DDBJ databases">
        <authorList>
            <person name="Tanabe Y."/>
        </authorList>
    </citation>
    <scope>NUCLEOTIDE SEQUENCE</scope>
    <source>
        <strain evidence="6">BOTRYCO-1</strain>
    </source>
</reference>
<keyword evidence="2" id="KW-0813">Transport</keyword>
<dbReference type="Gene3D" id="3.40.50.300">
    <property type="entry name" value="P-loop containing nucleotide triphosphate hydrolases"/>
    <property type="match status" value="1"/>
</dbReference>
<evidence type="ECO:0000256" key="4">
    <source>
        <dbReference type="ARBA" id="ARBA00022840"/>
    </source>
</evidence>
<feature type="domain" description="ABC transporter" evidence="5">
    <location>
        <begin position="2"/>
        <end position="231"/>
    </location>
</feature>
<evidence type="ECO:0000313" key="6">
    <source>
        <dbReference type="EMBL" id="GIU66329.1"/>
    </source>
</evidence>
<keyword evidence="4" id="KW-0067">ATP-binding</keyword>
<comment type="caution">
    <text evidence="6">The sequence shown here is derived from an EMBL/GenBank/DDBJ whole genome shotgun (WGS) entry which is preliminary data.</text>
</comment>